<gene>
    <name evidence="1" type="ORF">H8R91_04110</name>
</gene>
<dbReference type="RefSeq" id="WP_186934956.1">
    <property type="nucleotide sequence ID" value="NZ_JACOPS010000001.1"/>
</dbReference>
<dbReference type="Proteomes" id="UP000636755">
    <property type="component" value="Unassembled WGS sequence"/>
</dbReference>
<sequence>MNLNEFLQKENCAKEFNICVGNIKVSNERNLYNALRKWYKSLAKSAQNSFDEGYKSYNNCEDIISKAEDDFKSSMAIVVEDLKDTFINLGEYDYDTNAVSELIESAGCTEIFEERFCSVAEKVYSIMGDVEAQREYREQRKENRGRWQGATIGGNAITAISHQIDVGAMNMASGAAHSVANAVGNFFTEMQAESDLKKLFKNNEVKILLSEGVYYSAYSVIEVFMQTVGQDYDWGYVKDCDSDKAQRLINNLKSNSIASENISKICIDVLSLNPYNIEIYDYLLKKYGDDGSLSALAEYFDIDGFSAIKESMALDYVKKNQGTTEEDAVKAKHDLIEYCKNIRLDITDESECITYINSLLDDFDLKYRTVDGVVCETRESADFSRSELPDILEFMKQIQPLKSDPILPYENDLLAKKEKFINTFSSEVSKKHLETINTYLSDFDKRFCKTKLFSSVPRKQAAKDRALSYAKGLRYSTIEEFDREYEKYKDFIIKNLGVNIDEAVEAKEYLEKKRKRLSSPYGGIGGFGGFFRKRK</sequence>
<protein>
    <recommendedName>
        <fullName evidence="3">LXG domain-containing protein</fullName>
    </recommendedName>
</protein>
<reference evidence="1 2" key="1">
    <citation type="submission" date="2020-08" db="EMBL/GenBank/DDBJ databases">
        <title>Genome public.</title>
        <authorList>
            <person name="Liu C."/>
            <person name="Sun Q."/>
        </authorList>
    </citation>
    <scope>NUCLEOTIDE SEQUENCE [LARGE SCALE GENOMIC DNA]</scope>
    <source>
        <strain evidence="1 2">NSJ-71</strain>
    </source>
</reference>
<evidence type="ECO:0008006" key="3">
    <source>
        <dbReference type="Google" id="ProtNLM"/>
    </source>
</evidence>
<evidence type="ECO:0000313" key="2">
    <source>
        <dbReference type="Proteomes" id="UP000636755"/>
    </source>
</evidence>
<accession>A0ABR7HJK8</accession>
<dbReference type="EMBL" id="JACOPS010000001">
    <property type="protein sequence ID" value="MBC5727720.1"/>
    <property type="molecule type" value="Genomic_DNA"/>
</dbReference>
<organism evidence="1 2">
    <name type="scientific">Ruminococcus intestinalis</name>
    <dbReference type="NCBI Taxonomy" id="2763066"/>
    <lineage>
        <taxon>Bacteria</taxon>
        <taxon>Bacillati</taxon>
        <taxon>Bacillota</taxon>
        <taxon>Clostridia</taxon>
        <taxon>Eubacteriales</taxon>
        <taxon>Oscillospiraceae</taxon>
        <taxon>Ruminococcus</taxon>
    </lineage>
</organism>
<comment type="caution">
    <text evidence="1">The sequence shown here is derived from an EMBL/GenBank/DDBJ whole genome shotgun (WGS) entry which is preliminary data.</text>
</comment>
<proteinExistence type="predicted"/>
<evidence type="ECO:0000313" key="1">
    <source>
        <dbReference type="EMBL" id="MBC5727720.1"/>
    </source>
</evidence>
<name>A0ABR7HJK8_9FIRM</name>
<keyword evidence="2" id="KW-1185">Reference proteome</keyword>